<dbReference type="CDD" id="cd02855">
    <property type="entry name" value="E_set_GBE_prok_N"/>
    <property type="match status" value="1"/>
</dbReference>
<evidence type="ECO:0000259" key="12">
    <source>
        <dbReference type="SMART" id="SM00642"/>
    </source>
</evidence>
<evidence type="ECO:0000256" key="9">
    <source>
        <dbReference type="ARBA" id="ARBA00023277"/>
    </source>
</evidence>
<proteinExistence type="inferred from homology"/>
<dbReference type="GO" id="GO:0043169">
    <property type="term" value="F:cation binding"/>
    <property type="evidence" value="ECO:0007669"/>
    <property type="project" value="InterPro"/>
</dbReference>
<dbReference type="NCBIfam" id="TIGR01515">
    <property type="entry name" value="branching_enzym"/>
    <property type="match status" value="1"/>
</dbReference>
<dbReference type="Gene3D" id="2.60.40.1180">
    <property type="entry name" value="Golgi alpha-mannosidase II"/>
    <property type="match status" value="1"/>
</dbReference>
<feature type="active site" description="Proton donor" evidence="10 11">
    <location>
        <position position="390"/>
    </location>
</feature>
<comment type="subunit">
    <text evidence="10">Monomer.</text>
</comment>
<evidence type="ECO:0000256" key="11">
    <source>
        <dbReference type="PIRSR" id="PIRSR000463-1"/>
    </source>
</evidence>
<dbReference type="Pfam" id="PF02922">
    <property type="entry name" value="CBM_48"/>
    <property type="match status" value="1"/>
</dbReference>
<dbReference type="InterPro" id="IPR044143">
    <property type="entry name" value="GlgB_N_E_set_prok"/>
</dbReference>
<dbReference type="InterPro" id="IPR006407">
    <property type="entry name" value="GlgB"/>
</dbReference>
<comment type="function">
    <text evidence="2 10">Catalyzes the formation of the alpha-1,6-glucosidic linkages in glycogen by scission of a 1,4-alpha-linked oligosaccharide from growing alpha-1,4-glucan chains and the subsequent attachment of the oligosaccharide to the alpha-1,6 position.</text>
</comment>
<name>A0A1T4WEL0_9CLOT</name>
<keyword evidence="6 10" id="KW-0328">Glycosyltransferase</keyword>
<keyword evidence="9 10" id="KW-0119">Carbohydrate metabolism</keyword>
<dbReference type="FunFam" id="3.20.20.80:FF:000003">
    <property type="entry name" value="1,4-alpha-glucan branching enzyme GlgB"/>
    <property type="match status" value="1"/>
</dbReference>
<feature type="active site" description="Nucleophile" evidence="10 11">
    <location>
        <position position="337"/>
    </location>
</feature>
<keyword evidence="5 10" id="KW-0321">Glycogen metabolism</keyword>
<evidence type="ECO:0000313" key="13">
    <source>
        <dbReference type="EMBL" id="SKA75637.1"/>
    </source>
</evidence>
<dbReference type="InterPro" id="IPR006048">
    <property type="entry name" value="A-amylase/branching_C"/>
</dbReference>
<evidence type="ECO:0000256" key="3">
    <source>
        <dbReference type="ARBA" id="ARBA00004964"/>
    </source>
</evidence>
<reference evidence="14" key="1">
    <citation type="submission" date="2017-02" db="EMBL/GenBank/DDBJ databases">
        <authorList>
            <person name="Varghese N."/>
            <person name="Submissions S."/>
        </authorList>
    </citation>
    <scope>NUCLEOTIDE SEQUENCE [LARGE SCALE GENOMIC DNA]</scope>
    <source>
        <strain evidence="14">USBA 833</strain>
    </source>
</reference>
<evidence type="ECO:0000256" key="8">
    <source>
        <dbReference type="ARBA" id="ARBA00023056"/>
    </source>
</evidence>
<dbReference type="FunFam" id="2.60.40.1180:FF:000002">
    <property type="entry name" value="1,4-alpha-glucan branching enzyme GlgB"/>
    <property type="match status" value="1"/>
</dbReference>
<dbReference type="InterPro" id="IPR014756">
    <property type="entry name" value="Ig_E-set"/>
</dbReference>
<dbReference type="SUPFAM" id="SSF81296">
    <property type="entry name" value="E set domains"/>
    <property type="match status" value="1"/>
</dbReference>
<dbReference type="InterPro" id="IPR013783">
    <property type="entry name" value="Ig-like_fold"/>
</dbReference>
<dbReference type="Pfam" id="PF00128">
    <property type="entry name" value="Alpha-amylase"/>
    <property type="match status" value="1"/>
</dbReference>
<dbReference type="InterPro" id="IPR037439">
    <property type="entry name" value="Branching_enzy"/>
</dbReference>
<dbReference type="SMART" id="SM00642">
    <property type="entry name" value="Aamy"/>
    <property type="match status" value="1"/>
</dbReference>
<comment type="similarity">
    <text evidence="4 10">Belongs to the glycosyl hydrolase 13 family. GlgB subfamily.</text>
</comment>
<dbReference type="SUPFAM" id="SSF51011">
    <property type="entry name" value="Glycosyl hydrolase domain"/>
    <property type="match status" value="1"/>
</dbReference>
<dbReference type="InterPro" id="IPR006047">
    <property type="entry name" value="GH13_cat_dom"/>
</dbReference>
<dbReference type="CDD" id="cd11322">
    <property type="entry name" value="AmyAc_Glg_BE"/>
    <property type="match status" value="1"/>
</dbReference>
<dbReference type="Pfam" id="PF02806">
    <property type="entry name" value="Alpha-amylase_C"/>
    <property type="match status" value="1"/>
</dbReference>
<dbReference type="NCBIfam" id="NF003811">
    <property type="entry name" value="PRK05402.1"/>
    <property type="match status" value="1"/>
</dbReference>
<evidence type="ECO:0000256" key="4">
    <source>
        <dbReference type="ARBA" id="ARBA00009000"/>
    </source>
</evidence>
<dbReference type="UniPathway" id="UPA00164"/>
<evidence type="ECO:0000256" key="2">
    <source>
        <dbReference type="ARBA" id="ARBA00002953"/>
    </source>
</evidence>
<dbReference type="AlphaFoldDB" id="A0A1T4WEL0"/>
<dbReference type="PANTHER" id="PTHR43651:SF3">
    <property type="entry name" value="1,4-ALPHA-GLUCAN-BRANCHING ENZYME"/>
    <property type="match status" value="1"/>
</dbReference>
<dbReference type="PIRSF" id="PIRSF000463">
    <property type="entry name" value="GlgB"/>
    <property type="match status" value="1"/>
</dbReference>
<evidence type="ECO:0000256" key="7">
    <source>
        <dbReference type="ARBA" id="ARBA00022679"/>
    </source>
</evidence>
<protein>
    <recommendedName>
        <fullName evidence="10">1,4-alpha-glucan branching enzyme GlgB</fullName>
        <ecNumber evidence="10">2.4.1.18</ecNumber>
    </recommendedName>
    <alternativeName>
        <fullName evidence="10">1,4-alpha-D-glucan:1,4-alpha-D-glucan 6-glucosyl-transferase</fullName>
    </alternativeName>
    <alternativeName>
        <fullName evidence="10">Alpha-(1-&gt;4)-glucan branching enzyme</fullName>
    </alternativeName>
    <alternativeName>
        <fullName evidence="10">Glycogen branching enzyme</fullName>
        <shortName evidence="10">BE</shortName>
    </alternativeName>
</protein>
<dbReference type="GO" id="GO:0005829">
    <property type="term" value="C:cytosol"/>
    <property type="evidence" value="ECO:0007669"/>
    <property type="project" value="TreeGrafter"/>
</dbReference>
<keyword evidence="7 10" id="KW-0808">Transferase</keyword>
<dbReference type="GO" id="GO:0004553">
    <property type="term" value="F:hydrolase activity, hydrolyzing O-glycosyl compounds"/>
    <property type="evidence" value="ECO:0007669"/>
    <property type="project" value="InterPro"/>
</dbReference>
<dbReference type="Proteomes" id="UP000190105">
    <property type="component" value="Unassembled WGS sequence"/>
</dbReference>
<dbReference type="SUPFAM" id="SSF51445">
    <property type="entry name" value="(Trans)glycosidases"/>
    <property type="match status" value="1"/>
</dbReference>
<dbReference type="STRING" id="1147123.SAMN05443428_10162"/>
<evidence type="ECO:0000256" key="5">
    <source>
        <dbReference type="ARBA" id="ARBA00022600"/>
    </source>
</evidence>
<feature type="domain" description="Glycosyl hydrolase family 13 catalytic" evidence="12">
    <location>
        <begin position="181"/>
        <end position="557"/>
    </location>
</feature>
<dbReference type="InterPro" id="IPR017853">
    <property type="entry name" value="GH"/>
</dbReference>
<comment type="pathway">
    <text evidence="3 10">Glycan biosynthesis; glycogen biosynthesis.</text>
</comment>
<accession>A0A1T4WEL0</accession>
<evidence type="ECO:0000256" key="1">
    <source>
        <dbReference type="ARBA" id="ARBA00000826"/>
    </source>
</evidence>
<sequence>MHKSLKIKYTYNCLIKFWHTNILLNLRHFTKGMRYLDFLKDDDVYLFNEGTNYYSYRFMGAHLIDGGCFFSVWAPNAKRVSVVGDFNGWDEQANLMKRYKESGIWYCFIEGVKEYDNYKYEIESAKGHITLKSDPYGFYSEIRPDTASKVFKIAGYDWEDGKWQEYKSKNSFYDKPVSIYEVHLGSWKKKDGDFLSYRELAKELVSYVKEMGFTHIELLPISEHPFDGSWGYQVTGYYSVTSRYGNPKDFMYFVDLCHQNNIGVILDWVPAHFPKDEHGLSRFDGTCLYEHENPLKGEHPEWGTYIFNYGRNEVRSFLISNALFWFDVFHIDGLRVDAVTSMLYLDYAKKDGEWIPNKYGGRENLEAIDFMKKLNEAVFKYYPNSLMIAEESTAWPLVTKPSYIGGLGYNFKWNMGWMHDTLDYMSMDPIYRKYHHDKLTFSMTYAFSENFILPLSHDEVVHGKKSLIEKMPMDYNEKFANLRALYGYMYAHPGKKLLFMGCEFGQLIEWKYDYELDWHLLNYDMHRKLQNYVKSLNHFYVENSCLYDVDFSWDGFRWIDHNDFNQSIIVFQRISKNKDFIISVFNFTPVLRENYRIGVPVKGEYREVFSSDRSEFGGFGIENEGVIMSEDLKWHNCSFSINIKVPPLSAIFFKLVPLKEGQI</sequence>
<dbReference type="EMBL" id="FUYH01000001">
    <property type="protein sequence ID" value="SKA75637.1"/>
    <property type="molecule type" value="Genomic_DNA"/>
</dbReference>
<evidence type="ECO:0000313" key="14">
    <source>
        <dbReference type="Proteomes" id="UP000190105"/>
    </source>
</evidence>
<dbReference type="NCBIfam" id="NF008967">
    <property type="entry name" value="PRK12313.1"/>
    <property type="match status" value="1"/>
</dbReference>
<dbReference type="EC" id="2.4.1.18" evidence="10"/>
<dbReference type="HAMAP" id="MF_00685">
    <property type="entry name" value="GlgB"/>
    <property type="match status" value="1"/>
</dbReference>
<dbReference type="PANTHER" id="PTHR43651">
    <property type="entry name" value="1,4-ALPHA-GLUCAN-BRANCHING ENZYME"/>
    <property type="match status" value="1"/>
</dbReference>
<evidence type="ECO:0000256" key="10">
    <source>
        <dbReference type="HAMAP-Rule" id="MF_00685"/>
    </source>
</evidence>
<dbReference type="InterPro" id="IPR013780">
    <property type="entry name" value="Glyco_hydro_b"/>
</dbReference>
<keyword evidence="14" id="KW-1185">Reference proteome</keyword>
<dbReference type="GO" id="GO:0005978">
    <property type="term" value="P:glycogen biosynthetic process"/>
    <property type="evidence" value="ECO:0007669"/>
    <property type="project" value="UniProtKB-UniRule"/>
</dbReference>
<organism evidence="13 14">
    <name type="scientific">Caloramator quimbayensis</name>
    <dbReference type="NCBI Taxonomy" id="1147123"/>
    <lineage>
        <taxon>Bacteria</taxon>
        <taxon>Bacillati</taxon>
        <taxon>Bacillota</taxon>
        <taxon>Clostridia</taxon>
        <taxon>Eubacteriales</taxon>
        <taxon>Clostridiaceae</taxon>
        <taxon>Caloramator</taxon>
    </lineage>
</organism>
<comment type="catalytic activity">
    <reaction evidence="1 10">
        <text>Transfers a segment of a (1-&gt;4)-alpha-D-glucan chain to a primary hydroxy group in a similar glucan chain.</text>
        <dbReference type="EC" id="2.4.1.18"/>
    </reaction>
</comment>
<dbReference type="Gene3D" id="3.20.20.80">
    <property type="entry name" value="Glycosidases"/>
    <property type="match status" value="1"/>
</dbReference>
<dbReference type="Gene3D" id="2.60.40.10">
    <property type="entry name" value="Immunoglobulins"/>
    <property type="match status" value="1"/>
</dbReference>
<keyword evidence="8 10" id="KW-0320">Glycogen biosynthesis</keyword>
<dbReference type="InterPro" id="IPR004193">
    <property type="entry name" value="Glyco_hydro_13_N"/>
</dbReference>
<gene>
    <name evidence="10" type="primary">glgB</name>
    <name evidence="13" type="ORF">SAMN05443428_10162</name>
</gene>
<dbReference type="GO" id="GO:0003844">
    <property type="term" value="F:1,4-alpha-glucan branching enzyme activity"/>
    <property type="evidence" value="ECO:0007669"/>
    <property type="project" value="UniProtKB-UniRule"/>
</dbReference>
<evidence type="ECO:0000256" key="6">
    <source>
        <dbReference type="ARBA" id="ARBA00022676"/>
    </source>
</evidence>